<name>A0A0S4J4C4_BODSA</name>
<evidence type="ECO:0000256" key="7">
    <source>
        <dbReference type="ARBA" id="ARBA00022989"/>
    </source>
</evidence>
<feature type="transmembrane region" description="Helical" evidence="12">
    <location>
        <begin position="41"/>
        <end position="60"/>
    </location>
</feature>
<dbReference type="GO" id="GO:0009922">
    <property type="term" value="F:fatty acid elongase activity"/>
    <property type="evidence" value="ECO:0007669"/>
    <property type="project" value="InterPro"/>
</dbReference>
<keyword evidence="7 12" id="KW-1133">Transmembrane helix</keyword>
<keyword evidence="9 12" id="KW-0472">Membrane</keyword>
<dbReference type="GO" id="GO:0042761">
    <property type="term" value="P:very long-chain fatty acid biosynthetic process"/>
    <property type="evidence" value="ECO:0007669"/>
    <property type="project" value="TreeGrafter"/>
</dbReference>
<keyword evidence="5 12" id="KW-0812">Transmembrane</keyword>
<evidence type="ECO:0000256" key="11">
    <source>
        <dbReference type="ARBA" id="ARBA00044291"/>
    </source>
</evidence>
<sequence>MAGEKITTMNLDVVAEVDSTHCVKESICFFPEFNPLVSLEVIGGAHAAYLIIIFGLKHLMKDRSALTLKTPMLVYNIIQVVLSLLMAVQLAPFLGNNFFNISGKFSPKIEFWILVHYATKYLDMFDSVFMVLRKKGDQLSFLHVYHHCTIGVIWGLLLHYGVANGTAFFGAWINSLVHALMYFHYMWTSLGFRNPLKPYLTMFQMFQFSLCIVQAVLAAAFDTQIPQEWCLLQLCYHMTLLYLFMKFFRSSSTPKRSTKAKQ</sequence>
<evidence type="ECO:0000256" key="8">
    <source>
        <dbReference type="ARBA" id="ARBA00023098"/>
    </source>
</evidence>
<evidence type="ECO:0000256" key="10">
    <source>
        <dbReference type="ARBA" id="ARBA00023160"/>
    </source>
</evidence>
<evidence type="ECO:0000256" key="4">
    <source>
        <dbReference type="ARBA" id="ARBA00022679"/>
    </source>
</evidence>
<reference evidence="14" key="1">
    <citation type="submission" date="2015-09" db="EMBL/GenBank/DDBJ databases">
        <authorList>
            <consortium name="Pathogen Informatics"/>
        </authorList>
    </citation>
    <scope>NUCLEOTIDE SEQUENCE [LARGE SCALE GENOMIC DNA]</scope>
    <source>
        <strain evidence="14">Lake Konstanz</strain>
    </source>
</reference>
<evidence type="ECO:0000256" key="9">
    <source>
        <dbReference type="ARBA" id="ARBA00023136"/>
    </source>
</evidence>
<keyword evidence="6 12" id="KW-0276">Fatty acid metabolism</keyword>
<feature type="transmembrane region" description="Helical" evidence="12">
    <location>
        <begin position="144"/>
        <end position="162"/>
    </location>
</feature>
<feature type="transmembrane region" description="Helical" evidence="12">
    <location>
        <begin position="199"/>
        <end position="219"/>
    </location>
</feature>
<feature type="transmembrane region" description="Helical" evidence="12">
    <location>
        <begin position="72"/>
        <end position="91"/>
    </location>
</feature>
<gene>
    <name evidence="13" type="ORF">BSAL_75120</name>
</gene>
<dbReference type="InterPro" id="IPR002076">
    <property type="entry name" value="ELO_fam"/>
</dbReference>
<evidence type="ECO:0000256" key="5">
    <source>
        <dbReference type="ARBA" id="ARBA00022692"/>
    </source>
</evidence>
<proteinExistence type="inferred from homology"/>
<evidence type="ECO:0000313" key="13">
    <source>
        <dbReference type="EMBL" id="CUG15771.1"/>
    </source>
</evidence>
<organism evidence="13 14">
    <name type="scientific">Bodo saltans</name>
    <name type="common">Flagellated protozoan</name>
    <dbReference type="NCBI Taxonomy" id="75058"/>
    <lineage>
        <taxon>Eukaryota</taxon>
        <taxon>Discoba</taxon>
        <taxon>Euglenozoa</taxon>
        <taxon>Kinetoplastea</taxon>
        <taxon>Metakinetoplastina</taxon>
        <taxon>Eubodonida</taxon>
        <taxon>Bodonidae</taxon>
        <taxon>Bodo</taxon>
    </lineage>
</organism>
<dbReference type="InterPro" id="IPR030457">
    <property type="entry name" value="ELO_CS"/>
</dbReference>
<dbReference type="Proteomes" id="UP000051952">
    <property type="component" value="Unassembled WGS sequence"/>
</dbReference>
<dbReference type="EC" id="2.3.1.-" evidence="12"/>
<dbReference type="GO" id="GO:0030148">
    <property type="term" value="P:sphingolipid biosynthetic process"/>
    <property type="evidence" value="ECO:0007669"/>
    <property type="project" value="TreeGrafter"/>
</dbReference>
<dbReference type="GO" id="GO:0019367">
    <property type="term" value="P:fatty acid elongation, saturated fatty acid"/>
    <property type="evidence" value="ECO:0007669"/>
    <property type="project" value="TreeGrafter"/>
</dbReference>
<dbReference type="GO" id="GO:0034626">
    <property type="term" value="P:fatty acid elongation, polyunsaturated fatty acid"/>
    <property type="evidence" value="ECO:0007669"/>
    <property type="project" value="TreeGrafter"/>
</dbReference>
<dbReference type="Pfam" id="PF01151">
    <property type="entry name" value="ELO"/>
    <property type="match status" value="1"/>
</dbReference>
<comment type="catalytic activity">
    <reaction evidence="12">
        <text>an acyl-CoA + malonyl-CoA + H(+) = a 3-oxoacyl-CoA + CO2 + CoA</text>
        <dbReference type="Rhea" id="RHEA:50252"/>
        <dbReference type="ChEBI" id="CHEBI:15378"/>
        <dbReference type="ChEBI" id="CHEBI:16526"/>
        <dbReference type="ChEBI" id="CHEBI:57287"/>
        <dbReference type="ChEBI" id="CHEBI:57384"/>
        <dbReference type="ChEBI" id="CHEBI:58342"/>
        <dbReference type="ChEBI" id="CHEBI:90726"/>
    </reaction>
    <physiologicalReaction direction="left-to-right" evidence="12">
        <dbReference type="Rhea" id="RHEA:50253"/>
    </physiologicalReaction>
</comment>
<evidence type="ECO:0000256" key="1">
    <source>
        <dbReference type="ARBA" id="ARBA00004141"/>
    </source>
</evidence>
<accession>A0A0S4J4C4</accession>
<evidence type="ECO:0000313" key="14">
    <source>
        <dbReference type="Proteomes" id="UP000051952"/>
    </source>
</evidence>
<keyword evidence="3 12" id="KW-0444">Lipid biosynthesis</keyword>
<keyword evidence="14" id="KW-1185">Reference proteome</keyword>
<dbReference type="PANTHER" id="PTHR11157:SF133">
    <property type="entry name" value="ELONGATION OF FATTY ACIDS PROTEIN"/>
    <property type="match status" value="1"/>
</dbReference>
<evidence type="ECO:0000256" key="12">
    <source>
        <dbReference type="RuleBase" id="RU361115"/>
    </source>
</evidence>
<keyword evidence="8 12" id="KW-0443">Lipid metabolism</keyword>
<dbReference type="GO" id="GO:0034625">
    <property type="term" value="P:fatty acid elongation, monounsaturated fatty acid"/>
    <property type="evidence" value="ECO:0007669"/>
    <property type="project" value="TreeGrafter"/>
</dbReference>
<dbReference type="VEuPathDB" id="TriTrypDB:BSAL_75120"/>
<comment type="subcellular location">
    <subcellularLocation>
        <location evidence="1">Membrane</location>
        <topology evidence="1">Multi-pass membrane protein</topology>
    </subcellularLocation>
</comment>
<dbReference type="AlphaFoldDB" id="A0A0S4J4C4"/>
<dbReference type="PANTHER" id="PTHR11157">
    <property type="entry name" value="FATTY ACID ACYL TRANSFERASE-RELATED"/>
    <property type="match status" value="1"/>
</dbReference>
<keyword evidence="4 12" id="KW-0808">Transferase</keyword>
<dbReference type="PROSITE" id="PS01188">
    <property type="entry name" value="ELO"/>
    <property type="match status" value="1"/>
</dbReference>
<evidence type="ECO:0000256" key="6">
    <source>
        <dbReference type="ARBA" id="ARBA00022832"/>
    </source>
</evidence>
<comment type="similarity">
    <text evidence="2 12">Belongs to the ELO family.</text>
</comment>
<protein>
    <recommendedName>
        <fullName evidence="11 12">Elongation of fatty acids protein</fullName>
        <ecNumber evidence="12">2.3.1.-</ecNumber>
    </recommendedName>
</protein>
<dbReference type="OrthoDB" id="434092at2759"/>
<evidence type="ECO:0000256" key="2">
    <source>
        <dbReference type="ARBA" id="ARBA00007263"/>
    </source>
</evidence>
<keyword evidence="10 12" id="KW-0275">Fatty acid biosynthesis</keyword>
<feature type="transmembrane region" description="Helical" evidence="12">
    <location>
        <begin position="168"/>
        <end position="187"/>
    </location>
</feature>
<dbReference type="GO" id="GO:0005789">
    <property type="term" value="C:endoplasmic reticulum membrane"/>
    <property type="evidence" value="ECO:0007669"/>
    <property type="project" value="TreeGrafter"/>
</dbReference>
<evidence type="ECO:0000256" key="3">
    <source>
        <dbReference type="ARBA" id="ARBA00022516"/>
    </source>
</evidence>
<dbReference type="OMA" id="AMEVVTH"/>
<dbReference type="EMBL" id="CYKH01000676">
    <property type="protein sequence ID" value="CUG15771.1"/>
    <property type="molecule type" value="Genomic_DNA"/>
</dbReference>